<protein>
    <submittedName>
        <fullName evidence="1">Uncharacterized protein</fullName>
    </submittedName>
</protein>
<keyword evidence="2" id="KW-1185">Reference proteome</keyword>
<dbReference type="Proteomes" id="UP000078292">
    <property type="component" value="Unassembled WGS sequence"/>
</dbReference>
<organism evidence="1 2">
    <name type="scientific">Enteractinococcus helveticum</name>
    <dbReference type="NCBI Taxonomy" id="1837282"/>
    <lineage>
        <taxon>Bacteria</taxon>
        <taxon>Bacillati</taxon>
        <taxon>Actinomycetota</taxon>
        <taxon>Actinomycetes</taxon>
        <taxon>Micrococcales</taxon>
        <taxon>Micrococcaceae</taxon>
    </lineage>
</organism>
<reference evidence="1 2" key="1">
    <citation type="submission" date="2016-04" db="EMBL/GenBank/DDBJ databases">
        <title>First whole genome shotgun sequence of the bacterium Enteractinococcus sp. strain UASWS1574.</title>
        <authorList>
            <person name="Crovadore J."/>
            <person name="Chablais R."/>
            <person name="Lefort F."/>
        </authorList>
    </citation>
    <scope>NUCLEOTIDE SEQUENCE [LARGE SCALE GENOMIC DNA]</scope>
    <source>
        <strain evidence="1 2">UASWS1574</strain>
    </source>
</reference>
<accession>A0A1B7M0L6</accession>
<evidence type="ECO:0000313" key="2">
    <source>
        <dbReference type="Proteomes" id="UP000078292"/>
    </source>
</evidence>
<name>A0A1B7M0L6_9MICC</name>
<gene>
    <name evidence="1" type="ORF">A6F49_07765</name>
</gene>
<comment type="caution">
    <text evidence="1">The sequence shown here is derived from an EMBL/GenBank/DDBJ whole genome shotgun (WGS) entry which is preliminary data.</text>
</comment>
<dbReference type="STRING" id="1837282.A6F49_07765"/>
<evidence type="ECO:0000313" key="1">
    <source>
        <dbReference type="EMBL" id="OAV61782.1"/>
    </source>
</evidence>
<proteinExistence type="predicted"/>
<dbReference type="AlphaFoldDB" id="A0A1B7M0L6"/>
<dbReference type="EMBL" id="LXEY01000015">
    <property type="protein sequence ID" value="OAV61782.1"/>
    <property type="molecule type" value="Genomic_DNA"/>
</dbReference>
<sequence length="90" mass="10156">MSPSPDGLVVSIKNATRLRSDLPTSEWLLSNLARRLACTNRFSRAYELTMSSAKISAVEFSDAYDLILHELRPSSNLVDQLFNERSVLRI</sequence>